<keyword evidence="3" id="KW-1185">Reference proteome</keyword>
<evidence type="ECO:0000313" key="2">
    <source>
        <dbReference type="EMBL" id="PRW58742.1"/>
    </source>
</evidence>
<dbReference type="Proteomes" id="UP000239899">
    <property type="component" value="Unassembled WGS sequence"/>
</dbReference>
<gene>
    <name evidence="2" type="ORF">C2E21_2543</name>
</gene>
<accession>A0A2P6TXF7</accession>
<dbReference type="OrthoDB" id="10312062at2759"/>
<dbReference type="AlphaFoldDB" id="A0A2P6TXF7"/>
<feature type="compositionally biased region" description="Polar residues" evidence="1">
    <location>
        <begin position="92"/>
        <end position="105"/>
    </location>
</feature>
<organism evidence="2 3">
    <name type="scientific">Chlorella sorokiniana</name>
    <name type="common">Freshwater green alga</name>
    <dbReference type="NCBI Taxonomy" id="3076"/>
    <lineage>
        <taxon>Eukaryota</taxon>
        <taxon>Viridiplantae</taxon>
        <taxon>Chlorophyta</taxon>
        <taxon>core chlorophytes</taxon>
        <taxon>Trebouxiophyceae</taxon>
        <taxon>Chlorellales</taxon>
        <taxon>Chlorellaceae</taxon>
        <taxon>Chlorella clade</taxon>
        <taxon>Chlorella</taxon>
    </lineage>
</organism>
<evidence type="ECO:0000256" key="1">
    <source>
        <dbReference type="SAM" id="MobiDB-lite"/>
    </source>
</evidence>
<feature type="region of interest" description="Disordered" evidence="1">
    <location>
        <begin position="83"/>
        <end position="105"/>
    </location>
</feature>
<proteinExistence type="predicted"/>
<name>A0A2P6TXF7_CHLSO</name>
<protein>
    <submittedName>
        <fullName evidence="2">Slit isoform X1</fullName>
    </submittedName>
</protein>
<sequence length="105" mass="10679">MADNPQPSEPSVQRSEPSVVIDLSKGINHDKPAAAVEGGVCARGAGGHAACLGEPVPEHPPVDGRTLVGGASKLTYPVVQQSKTGEADLASHPSSSVWGQWGSTD</sequence>
<reference evidence="2 3" key="1">
    <citation type="journal article" date="2018" name="Plant J.">
        <title>Genome sequences of Chlorella sorokiniana UTEX 1602 and Micractinium conductrix SAG 241.80: implications to maltose excretion by a green alga.</title>
        <authorList>
            <person name="Arriola M.B."/>
            <person name="Velmurugan N."/>
            <person name="Zhang Y."/>
            <person name="Plunkett M.H."/>
            <person name="Hondzo H."/>
            <person name="Barney B.M."/>
        </authorList>
    </citation>
    <scope>NUCLEOTIDE SEQUENCE [LARGE SCALE GENOMIC DNA]</scope>
    <source>
        <strain evidence="3">UTEX 1602</strain>
    </source>
</reference>
<dbReference type="EMBL" id="LHPG02000004">
    <property type="protein sequence ID" value="PRW58742.1"/>
    <property type="molecule type" value="Genomic_DNA"/>
</dbReference>
<comment type="caution">
    <text evidence="2">The sequence shown here is derived from an EMBL/GenBank/DDBJ whole genome shotgun (WGS) entry which is preliminary data.</text>
</comment>
<evidence type="ECO:0000313" key="3">
    <source>
        <dbReference type="Proteomes" id="UP000239899"/>
    </source>
</evidence>